<keyword evidence="3" id="KW-1185">Reference proteome</keyword>
<gene>
    <name evidence="2" type="ORF">J3495_16645</name>
</gene>
<dbReference type="AlphaFoldDB" id="A0A941AXY0"/>
<evidence type="ECO:0000256" key="1">
    <source>
        <dbReference type="SAM" id="Phobius"/>
    </source>
</evidence>
<keyword evidence="1" id="KW-0472">Membrane</keyword>
<accession>A0A941AXY0</accession>
<dbReference type="RefSeq" id="WP_210667723.1">
    <property type="nucleotide sequence ID" value="NZ_JAGFBV010000032.1"/>
</dbReference>
<dbReference type="EMBL" id="JAGFBV010000032">
    <property type="protein sequence ID" value="MBP4139705.1"/>
    <property type="molecule type" value="Genomic_DNA"/>
</dbReference>
<proteinExistence type="predicted"/>
<feature type="transmembrane region" description="Helical" evidence="1">
    <location>
        <begin position="66"/>
        <end position="89"/>
    </location>
</feature>
<comment type="caution">
    <text evidence="2">The sequence shown here is derived from an EMBL/GenBank/DDBJ whole genome shotgun (WGS) entry which is preliminary data.</text>
</comment>
<sequence length="91" mass="10539">MNLKNSLVIKKFFTPMIFLLLVVLIGAIFPHEYKKYLLFIVLPFAIAKIAADLIKSRKRDKLNQTNNFWFSLLNLTVTIAILLVLWFAIKG</sequence>
<keyword evidence="1" id="KW-1133">Transmembrane helix</keyword>
<organism evidence="2 3">
    <name type="scientific">Flavobacterium geliluteum</name>
    <dbReference type="NCBI Taxonomy" id="2816120"/>
    <lineage>
        <taxon>Bacteria</taxon>
        <taxon>Pseudomonadati</taxon>
        <taxon>Bacteroidota</taxon>
        <taxon>Flavobacteriia</taxon>
        <taxon>Flavobacteriales</taxon>
        <taxon>Flavobacteriaceae</taxon>
        <taxon>Flavobacterium</taxon>
    </lineage>
</organism>
<keyword evidence="1" id="KW-0812">Transmembrane</keyword>
<dbReference type="Proteomes" id="UP000675047">
    <property type="component" value="Unassembled WGS sequence"/>
</dbReference>
<feature type="transmembrane region" description="Helical" evidence="1">
    <location>
        <begin position="36"/>
        <end position="54"/>
    </location>
</feature>
<evidence type="ECO:0000313" key="3">
    <source>
        <dbReference type="Proteomes" id="UP000675047"/>
    </source>
</evidence>
<evidence type="ECO:0000313" key="2">
    <source>
        <dbReference type="EMBL" id="MBP4139705.1"/>
    </source>
</evidence>
<reference evidence="2 3" key="1">
    <citation type="submission" date="2021-03" db="EMBL/GenBank/DDBJ databases">
        <title>Flavobacterium Flabelliformis Sp. Nov. And Flavobacterium Geliluteum Sp. Nov., Two Novel Multidrug Resistant Psychrophilic Species Isolated From Antarctica.</title>
        <authorList>
            <person name="Kralova S."/>
            <person name="Busse H.J."/>
            <person name="Bezdicek M."/>
            <person name="Nykrynova M."/>
            <person name="Kroupova E."/>
            <person name="Krsek D."/>
            <person name="Sedlacek I."/>
        </authorList>
    </citation>
    <scope>NUCLEOTIDE SEQUENCE [LARGE SCALE GENOMIC DNA]</scope>
    <source>
        <strain evidence="2 3">P7388</strain>
    </source>
</reference>
<name>A0A941AXY0_9FLAO</name>
<protein>
    <submittedName>
        <fullName evidence="2">Uncharacterized protein</fullName>
    </submittedName>
</protein>
<feature type="transmembrane region" description="Helical" evidence="1">
    <location>
        <begin position="12"/>
        <end position="30"/>
    </location>
</feature>